<sequence>MAEILNFPTLSESPVRRSAHNGPCQILMFTGVRVEYRDEPGSVALSRRARAASKPKKRRAS</sequence>
<gene>
    <name evidence="2" type="ORF">J2R99_000397</name>
</gene>
<organism evidence="2 3">
    <name type="scientific">Rhodopseudomonas julia</name>
    <dbReference type="NCBI Taxonomy" id="200617"/>
    <lineage>
        <taxon>Bacteria</taxon>
        <taxon>Pseudomonadati</taxon>
        <taxon>Pseudomonadota</taxon>
        <taxon>Alphaproteobacteria</taxon>
        <taxon>Hyphomicrobiales</taxon>
        <taxon>Nitrobacteraceae</taxon>
        <taxon>Rhodopseudomonas</taxon>
    </lineage>
</organism>
<dbReference type="Proteomes" id="UP001230253">
    <property type="component" value="Unassembled WGS sequence"/>
</dbReference>
<accession>A0ABU0C2Y1</accession>
<dbReference type="RefSeq" id="WP_307152823.1">
    <property type="nucleotide sequence ID" value="NZ_JAUSUK010000001.1"/>
</dbReference>
<evidence type="ECO:0000313" key="3">
    <source>
        <dbReference type="Proteomes" id="UP001230253"/>
    </source>
</evidence>
<keyword evidence="3" id="KW-1185">Reference proteome</keyword>
<name>A0ABU0C2Y1_9BRAD</name>
<proteinExistence type="predicted"/>
<evidence type="ECO:0000256" key="1">
    <source>
        <dbReference type="SAM" id="MobiDB-lite"/>
    </source>
</evidence>
<reference evidence="2 3" key="1">
    <citation type="submission" date="2023-07" db="EMBL/GenBank/DDBJ databases">
        <title>Genomic Encyclopedia of Type Strains, Phase IV (KMG-IV): sequencing the most valuable type-strain genomes for metagenomic binning, comparative biology and taxonomic classification.</title>
        <authorList>
            <person name="Goeker M."/>
        </authorList>
    </citation>
    <scope>NUCLEOTIDE SEQUENCE [LARGE SCALE GENOMIC DNA]</scope>
    <source>
        <strain evidence="2 3">DSM 11549</strain>
    </source>
</reference>
<feature type="region of interest" description="Disordered" evidence="1">
    <location>
        <begin position="1"/>
        <end position="21"/>
    </location>
</feature>
<dbReference type="EMBL" id="JAUSUK010000001">
    <property type="protein sequence ID" value="MDQ0324548.1"/>
    <property type="molecule type" value="Genomic_DNA"/>
</dbReference>
<evidence type="ECO:0000313" key="2">
    <source>
        <dbReference type="EMBL" id="MDQ0324548.1"/>
    </source>
</evidence>
<comment type="caution">
    <text evidence="2">The sequence shown here is derived from an EMBL/GenBank/DDBJ whole genome shotgun (WGS) entry which is preliminary data.</text>
</comment>
<protein>
    <submittedName>
        <fullName evidence="2">Uncharacterized protein</fullName>
    </submittedName>
</protein>